<proteinExistence type="predicted"/>
<dbReference type="AlphaFoldDB" id="A0A1X7RAY0"/>
<evidence type="ECO:0000313" key="4">
    <source>
        <dbReference type="Proteomes" id="UP000196158"/>
    </source>
</evidence>
<keyword evidence="2" id="KW-0732">Signal</keyword>
<feature type="region of interest" description="Disordered" evidence="1">
    <location>
        <begin position="69"/>
        <end position="88"/>
    </location>
</feature>
<feature type="signal peptide" evidence="2">
    <location>
        <begin position="1"/>
        <end position="19"/>
    </location>
</feature>
<evidence type="ECO:0000256" key="2">
    <source>
        <dbReference type="SAM" id="SignalP"/>
    </source>
</evidence>
<organism evidence="3 4">
    <name type="scientific">Maudiozyma saulgeensis</name>
    <dbReference type="NCBI Taxonomy" id="1789683"/>
    <lineage>
        <taxon>Eukaryota</taxon>
        <taxon>Fungi</taxon>
        <taxon>Dikarya</taxon>
        <taxon>Ascomycota</taxon>
        <taxon>Saccharomycotina</taxon>
        <taxon>Saccharomycetes</taxon>
        <taxon>Saccharomycetales</taxon>
        <taxon>Saccharomycetaceae</taxon>
        <taxon>Maudiozyma</taxon>
    </lineage>
</organism>
<sequence>MKISSVLLSSILVFSTANAASSSSSWSYTHASNHAALASSYWAAHSTDSSVAAKHSQYESWASASSVSASSASSASSVASRSSASANEGFKRDNLQGTMMFTIAGAIFMLM</sequence>
<accession>A0A1X7RAY0</accession>
<reference evidence="3 4" key="1">
    <citation type="submission" date="2017-04" db="EMBL/GenBank/DDBJ databases">
        <authorList>
            <person name="Afonso C.L."/>
            <person name="Miller P.J."/>
            <person name="Scott M.A."/>
            <person name="Spackman E."/>
            <person name="Goraichik I."/>
            <person name="Dimitrov K.M."/>
            <person name="Suarez D.L."/>
            <person name="Swayne D.E."/>
        </authorList>
    </citation>
    <scope>NUCLEOTIDE SEQUENCE [LARGE SCALE GENOMIC DNA]</scope>
</reference>
<evidence type="ECO:0000313" key="3">
    <source>
        <dbReference type="EMBL" id="SMN22761.1"/>
    </source>
</evidence>
<gene>
    <name evidence="3" type="ORF">KASA_0F01826G</name>
</gene>
<feature type="chain" id="PRO_5012349572" evidence="2">
    <location>
        <begin position="20"/>
        <end position="111"/>
    </location>
</feature>
<dbReference type="EMBL" id="FXLY01000013">
    <property type="protein sequence ID" value="SMN22761.1"/>
    <property type="molecule type" value="Genomic_DNA"/>
</dbReference>
<evidence type="ECO:0000256" key="1">
    <source>
        <dbReference type="SAM" id="MobiDB-lite"/>
    </source>
</evidence>
<name>A0A1X7RAY0_9SACH</name>
<dbReference type="Proteomes" id="UP000196158">
    <property type="component" value="Unassembled WGS sequence"/>
</dbReference>
<protein>
    <submittedName>
        <fullName evidence="3">Uncharacterized protein</fullName>
    </submittedName>
</protein>
<feature type="compositionally biased region" description="Low complexity" evidence="1">
    <location>
        <begin position="69"/>
        <end position="86"/>
    </location>
</feature>
<keyword evidence="4" id="KW-1185">Reference proteome</keyword>